<reference evidence="1 2" key="1">
    <citation type="submission" date="2016-03" db="EMBL/GenBank/DDBJ databases">
        <title>Genome sequence of Pontibacter sp. nov., of the family cytophagaceae, isolated from marine sediment of the Yellow Sea, China.</title>
        <authorList>
            <person name="Zhang G."/>
            <person name="Zhang R."/>
        </authorList>
    </citation>
    <scope>NUCLEOTIDE SEQUENCE [LARGE SCALE GENOMIC DNA]</scope>
    <source>
        <strain evidence="1 2">S10-8</strain>
    </source>
</reference>
<evidence type="ECO:0000313" key="1">
    <source>
        <dbReference type="EMBL" id="OKL41043.1"/>
    </source>
</evidence>
<comment type="caution">
    <text evidence="1">The sequence shown here is derived from an EMBL/GenBank/DDBJ whole genome shotgun (WGS) entry which is preliminary data.</text>
</comment>
<dbReference type="Proteomes" id="UP000186551">
    <property type="component" value="Unassembled WGS sequence"/>
</dbReference>
<proteinExistence type="predicted"/>
<organism evidence="1 2">
    <name type="scientific">Pontibacter flavimaris</name>
    <dbReference type="NCBI Taxonomy" id="1797110"/>
    <lineage>
        <taxon>Bacteria</taxon>
        <taxon>Pseudomonadati</taxon>
        <taxon>Bacteroidota</taxon>
        <taxon>Cytophagia</taxon>
        <taxon>Cytophagales</taxon>
        <taxon>Hymenobacteraceae</taxon>
        <taxon>Pontibacter</taxon>
    </lineage>
</organism>
<dbReference type="EMBL" id="LVWA01000004">
    <property type="protein sequence ID" value="OKL41043.1"/>
    <property type="molecule type" value="Genomic_DNA"/>
</dbReference>
<evidence type="ECO:0000313" key="2">
    <source>
        <dbReference type="Proteomes" id="UP000186551"/>
    </source>
</evidence>
<gene>
    <name evidence="1" type="ORF">A3841_14545</name>
</gene>
<name>A0A1Q5PFS9_9BACT</name>
<dbReference type="AlphaFoldDB" id="A0A1Q5PFS9"/>
<accession>A0A1Q5PFS9</accession>
<keyword evidence="2" id="KW-1185">Reference proteome</keyword>
<sequence>MYFGDVAHSCFLQRGTWLKLRQWYYLITPSPSPGTSPGSETYLRRGVLQLLMLKYKYYGSRYLADRSRPVPTSIKPLLQREEFILVILPCHLEQGERSIGIYRGFRTKDFVTKNKRGKV</sequence>
<protein>
    <submittedName>
        <fullName evidence="1">Uncharacterized protein</fullName>
    </submittedName>
</protein>